<accession>X7Z4A5</accession>
<dbReference type="AlphaFoldDB" id="X7Z4A5"/>
<organism evidence="1">
    <name type="scientific">Mycobacterium xenopi 4042</name>
    <dbReference type="NCBI Taxonomy" id="1299334"/>
    <lineage>
        <taxon>Bacteria</taxon>
        <taxon>Bacillati</taxon>
        <taxon>Actinomycetota</taxon>
        <taxon>Actinomycetes</taxon>
        <taxon>Mycobacteriales</taxon>
        <taxon>Mycobacteriaceae</taxon>
        <taxon>Mycobacterium</taxon>
    </lineage>
</organism>
<sequence>MDNSVGPPSSQWIMWWACRPRVASQPGLHRWGGGARGRGAVAG</sequence>
<gene>
    <name evidence="1" type="ORF">I553_6970</name>
</gene>
<name>X7Z4A5_MYCXE</name>
<reference evidence="1" key="1">
    <citation type="submission" date="2014-01" db="EMBL/GenBank/DDBJ databases">
        <authorList>
            <person name="Brown-Elliot B."/>
            <person name="Wallace R."/>
            <person name="Lenaerts A."/>
            <person name="Ordway D."/>
            <person name="DeGroote M.A."/>
            <person name="Parker T."/>
            <person name="Sizemore C."/>
            <person name="Tallon L.J."/>
            <person name="Sadzewicz L.K."/>
            <person name="Sengamalay N."/>
            <person name="Fraser C.M."/>
            <person name="Hine E."/>
            <person name="Shefchek K.A."/>
            <person name="Das S.P."/>
            <person name="Tettelin H."/>
        </authorList>
    </citation>
    <scope>NUCLEOTIDE SEQUENCE [LARGE SCALE GENOMIC DNA]</scope>
    <source>
        <strain evidence="1">4042</strain>
    </source>
</reference>
<evidence type="ECO:0000313" key="1">
    <source>
        <dbReference type="EMBL" id="EUA13851.1"/>
    </source>
</evidence>
<proteinExistence type="predicted"/>
<protein>
    <submittedName>
        <fullName evidence="1">Uncharacterized protein</fullName>
    </submittedName>
</protein>
<comment type="caution">
    <text evidence="1">The sequence shown here is derived from an EMBL/GenBank/DDBJ whole genome shotgun (WGS) entry which is preliminary data.</text>
</comment>
<dbReference type="EMBL" id="JAOB01000081">
    <property type="protein sequence ID" value="EUA13851.1"/>
    <property type="molecule type" value="Genomic_DNA"/>
</dbReference>